<comment type="catalytic activity">
    <reaction evidence="16">
        <text>(6S)-5-methyl-5,6,7,8-tetrahydrofolate(in) + H(+)(in) = (6S)-5-methyl-5,6,7,8-tetrahydrofolate(out) + H(+)(out)</text>
        <dbReference type="Rhea" id="RHEA:70167"/>
        <dbReference type="ChEBI" id="CHEBI:15378"/>
        <dbReference type="ChEBI" id="CHEBI:18608"/>
    </reaction>
</comment>
<comment type="subcellular location">
    <subcellularLocation>
        <location evidence="2">Apical cell membrane</location>
        <topology evidence="2">Multi-pass membrane protein</topology>
    </subcellularLocation>
    <subcellularLocation>
        <location evidence="4">Basolateral cell membrane</location>
        <topology evidence="4">Multi-pass membrane protein</topology>
    </subcellularLocation>
    <subcellularLocation>
        <location evidence="3">Cytoplasm</location>
    </subcellularLocation>
    <subcellularLocation>
        <location evidence="1">Endosome membrane</location>
        <topology evidence="1">Multi-pass membrane protein</topology>
    </subcellularLocation>
</comment>
<feature type="transmembrane region" description="Helical" evidence="22">
    <location>
        <begin position="36"/>
        <end position="56"/>
    </location>
</feature>
<name>A0A9Q1HK07_HOLLE</name>
<keyword evidence="24" id="KW-1185">Reference proteome</keyword>
<proteinExistence type="predicted"/>
<feature type="transmembrane region" description="Helical" evidence="22">
    <location>
        <begin position="222"/>
        <end position="241"/>
    </location>
</feature>
<feature type="transmembrane region" description="Helical" evidence="22">
    <location>
        <begin position="407"/>
        <end position="431"/>
    </location>
</feature>
<dbReference type="GO" id="GO:0010008">
    <property type="term" value="C:endosome membrane"/>
    <property type="evidence" value="ECO:0007669"/>
    <property type="project" value="UniProtKB-SubCell"/>
</dbReference>
<sequence length="483" mass="52606">MEGSGEATPLITGVKTNLPKTRGALKASKRWITVEPVVMTAAFGYGILLVVISQYIHKHFVDLYVHNTTLKNFSLCDANASEEQIKINDKIQAQTSLWTTYLTSCAAITSLPVSTLLAALSDQIGRKIPIIISLLGLFICCCCSVVTIHFGLPLYAFLIGMALLGLSGGFMLLVAVSYAYIADITMEENRMFRIVLLEVLLFLMAGFPQIAVGYVITHMGFSVPFIAGAAMTLIGIAYAMIPGCLIETVEFNHEDTKRPIKTAIRDIIQVLKVTENNRRWIIICYLLVIFVMVGVGTGSISVTSIYALGRPFCLLPEEIGFFIFACLMSTGLGCMIGGAVFPLCFGPFTMMYMSFFSAQVGFIATSLVTTKPWLYVAVCLSFLKLLAVPVSRTALSTIVTPNEQGTIFALIGILADNVAQFIFPVLLQAIYTATVSFHQLIFYFSAGLVVIPTVLTMIIQMLKQRSPINNISVDPSCSEGVAM</sequence>
<evidence type="ECO:0000256" key="6">
    <source>
        <dbReference type="ARBA" id="ARBA00022475"/>
    </source>
</evidence>
<evidence type="ECO:0000313" key="23">
    <source>
        <dbReference type="EMBL" id="KAJ8047956.1"/>
    </source>
</evidence>
<evidence type="ECO:0000256" key="20">
    <source>
        <dbReference type="ARBA" id="ARBA00047769"/>
    </source>
</evidence>
<keyword evidence="5" id="KW-0813">Transport</keyword>
<evidence type="ECO:0000256" key="19">
    <source>
        <dbReference type="ARBA" id="ARBA00042514"/>
    </source>
</evidence>
<dbReference type="OrthoDB" id="419734at2759"/>
<evidence type="ECO:0000256" key="16">
    <source>
        <dbReference type="ARBA" id="ARBA00036193"/>
    </source>
</evidence>
<dbReference type="PROSITE" id="PS00216">
    <property type="entry name" value="SUGAR_TRANSPORT_1"/>
    <property type="match status" value="1"/>
</dbReference>
<accession>A0A9Q1HK07</accession>
<evidence type="ECO:0000256" key="10">
    <source>
        <dbReference type="ARBA" id="ARBA00022847"/>
    </source>
</evidence>
<evidence type="ECO:0000256" key="3">
    <source>
        <dbReference type="ARBA" id="ARBA00004496"/>
    </source>
</evidence>
<keyword evidence="10" id="KW-0769">Symport</keyword>
<keyword evidence="8 22" id="KW-0812">Transmembrane</keyword>
<dbReference type="GO" id="GO:0016324">
    <property type="term" value="C:apical plasma membrane"/>
    <property type="evidence" value="ECO:0007669"/>
    <property type="project" value="UniProtKB-SubCell"/>
</dbReference>
<organism evidence="23 24">
    <name type="scientific">Holothuria leucospilota</name>
    <name type="common">Black long sea cucumber</name>
    <name type="synonym">Mertensiothuria leucospilota</name>
    <dbReference type="NCBI Taxonomy" id="206669"/>
    <lineage>
        <taxon>Eukaryota</taxon>
        <taxon>Metazoa</taxon>
        <taxon>Echinodermata</taxon>
        <taxon>Eleutherozoa</taxon>
        <taxon>Echinozoa</taxon>
        <taxon>Holothuroidea</taxon>
        <taxon>Aspidochirotacea</taxon>
        <taxon>Aspidochirotida</taxon>
        <taxon>Holothuriidae</taxon>
        <taxon>Holothuria</taxon>
    </lineage>
</organism>
<dbReference type="EMBL" id="JAIZAY010000001">
    <property type="protein sequence ID" value="KAJ8047956.1"/>
    <property type="molecule type" value="Genomic_DNA"/>
</dbReference>
<keyword evidence="12 22" id="KW-1133">Transmembrane helix</keyword>
<evidence type="ECO:0000256" key="21">
    <source>
        <dbReference type="ARBA" id="ARBA00047850"/>
    </source>
</evidence>
<evidence type="ECO:0000256" key="14">
    <source>
        <dbReference type="ARBA" id="ARBA00023157"/>
    </source>
</evidence>
<dbReference type="GO" id="GO:0015293">
    <property type="term" value="F:symporter activity"/>
    <property type="evidence" value="ECO:0007669"/>
    <property type="project" value="UniProtKB-KW"/>
</dbReference>
<evidence type="ECO:0000256" key="5">
    <source>
        <dbReference type="ARBA" id="ARBA00022448"/>
    </source>
</evidence>
<evidence type="ECO:0000256" key="18">
    <source>
        <dbReference type="ARBA" id="ARBA00040650"/>
    </source>
</evidence>
<evidence type="ECO:0000256" key="8">
    <source>
        <dbReference type="ARBA" id="ARBA00022692"/>
    </source>
</evidence>
<dbReference type="InterPro" id="IPR036259">
    <property type="entry name" value="MFS_trans_sf"/>
</dbReference>
<evidence type="ECO:0000256" key="13">
    <source>
        <dbReference type="ARBA" id="ARBA00023136"/>
    </source>
</evidence>
<comment type="catalytic activity">
    <reaction evidence="20">
        <text>pemetrexed(in) + H(+)(in) = pemetrexed(out) + H(+)(out)</text>
        <dbReference type="Rhea" id="RHEA:70171"/>
        <dbReference type="ChEBI" id="CHEBI:15378"/>
        <dbReference type="ChEBI" id="CHEBI:63724"/>
    </reaction>
</comment>
<evidence type="ECO:0000256" key="22">
    <source>
        <dbReference type="SAM" id="Phobius"/>
    </source>
</evidence>
<dbReference type="GO" id="GO:0005542">
    <property type="term" value="F:folic acid binding"/>
    <property type="evidence" value="ECO:0007669"/>
    <property type="project" value="UniProtKB-KW"/>
</dbReference>
<evidence type="ECO:0000256" key="9">
    <source>
        <dbReference type="ARBA" id="ARBA00022753"/>
    </source>
</evidence>
<dbReference type="GO" id="GO:0016323">
    <property type="term" value="C:basolateral plasma membrane"/>
    <property type="evidence" value="ECO:0007669"/>
    <property type="project" value="UniProtKB-SubCell"/>
</dbReference>
<keyword evidence="15" id="KW-0325">Glycoprotein</keyword>
<feature type="transmembrane region" description="Helical" evidence="22">
    <location>
        <begin position="373"/>
        <end position="395"/>
    </location>
</feature>
<keyword evidence="6" id="KW-1003">Cell membrane</keyword>
<dbReference type="InterPro" id="IPR011701">
    <property type="entry name" value="MFS"/>
</dbReference>
<protein>
    <recommendedName>
        <fullName evidence="18">Proton-coupled folate transporter</fullName>
    </recommendedName>
    <alternativeName>
        <fullName evidence="19">Solute carrier family 46 member 1</fullName>
    </alternativeName>
</protein>
<dbReference type="Pfam" id="PF07690">
    <property type="entry name" value="MFS_1"/>
    <property type="match status" value="1"/>
</dbReference>
<evidence type="ECO:0000256" key="2">
    <source>
        <dbReference type="ARBA" id="ARBA00004424"/>
    </source>
</evidence>
<keyword evidence="11" id="KW-0290">Folate-binding</keyword>
<comment type="caution">
    <text evidence="23">The sequence shown here is derived from an EMBL/GenBank/DDBJ whole genome shotgun (WGS) entry which is preliminary data.</text>
</comment>
<feature type="transmembrane region" description="Helical" evidence="22">
    <location>
        <begin position="128"/>
        <end position="148"/>
    </location>
</feature>
<gene>
    <name evidence="23" type="ORF">HOLleu_00084</name>
</gene>
<evidence type="ECO:0000313" key="24">
    <source>
        <dbReference type="Proteomes" id="UP001152320"/>
    </source>
</evidence>
<evidence type="ECO:0000256" key="11">
    <source>
        <dbReference type="ARBA" id="ARBA00022954"/>
    </source>
</evidence>
<evidence type="ECO:0000256" key="7">
    <source>
        <dbReference type="ARBA" id="ARBA00022490"/>
    </source>
</evidence>
<keyword evidence="7" id="KW-0963">Cytoplasm</keyword>
<evidence type="ECO:0000256" key="12">
    <source>
        <dbReference type="ARBA" id="ARBA00022989"/>
    </source>
</evidence>
<keyword evidence="9" id="KW-0967">Endosome</keyword>
<comment type="catalytic activity">
    <reaction evidence="17">
        <text>folate(in) + H(+)(in) = folate(out) + H(+)(out)</text>
        <dbReference type="Rhea" id="RHEA:70159"/>
        <dbReference type="ChEBI" id="CHEBI:15378"/>
        <dbReference type="ChEBI" id="CHEBI:62501"/>
    </reaction>
</comment>
<reference evidence="23" key="1">
    <citation type="submission" date="2021-10" db="EMBL/GenBank/DDBJ databases">
        <title>Tropical sea cucumber genome reveals ecological adaptation and Cuvierian tubules defense mechanism.</title>
        <authorList>
            <person name="Chen T."/>
        </authorList>
    </citation>
    <scope>NUCLEOTIDE SEQUENCE</scope>
    <source>
        <strain evidence="23">Nanhai2018</strain>
        <tissue evidence="23">Muscle</tissue>
    </source>
</reference>
<evidence type="ECO:0000256" key="4">
    <source>
        <dbReference type="ARBA" id="ARBA00004554"/>
    </source>
</evidence>
<dbReference type="Gene3D" id="1.20.1250.20">
    <property type="entry name" value="MFS general substrate transporter like domains"/>
    <property type="match status" value="1"/>
</dbReference>
<evidence type="ECO:0000256" key="15">
    <source>
        <dbReference type="ARBA" id="ARBA00023180"/>
    </source>
</evidence>
<keyword evidence="14" id="KW-1015">Disulfide bond</keyword>
<feature type="transmembrane region" description="Helical" evidence="22">
    <location>
        <begin position="98"/>
        <end position="121"/>
    </location>
</feature>
<dbReference type="PANTHER" id="PTHR23507">
    <property type="entry name" value="ZGC:174356"/>
    <property type="match status" value="1"/>
</dbReference>
<keyword evidence="13 22" id="KW-0472">Membrane</keyword>
<feature type="transmembrane region" description="Helical" evidence="22">
    <location>
        <begin position="437"/>
        <end position="459"/>
    </location>
</feature>
<evidence type="ECO:0000256" key="17">
    <source>
        <dbReference type="ARBA" id="ARBA00036250"/>
    </source>
</evidence>
<feature type="transmembrane region" description="Helical" evidence="22">
    <location>
        <begin position="319"/>
        <end position="341"/>
    </location>
</feature>
<comment type="catalytic activity">
    <reaction evidence="21">
        <text>methotrexate(in) + H(+)(in) = methotrexate(out) + H(+)(out)</text>
        <dbReference type="Rhea" id="RHEA:70163"/>
        <dbReference type="ChEBI" id="CHEBI:15378"/>
        <dbReference type="ChEBI" id="CHEBI:50681"/>
    </reaction>
</comment>
<dbReference type="Proteomes" id="UP001152320">
    <property type="component" value="Chromosome 1"/>
</dbReference>
<dbReference type="InterPro" id="IPR005829">
    <property type="entry name" value="Sugar_transporter_CS"/>
</dbReference>
<dbReference type="SUPFAM" id="SSF103473">
    <property type="entry name" value="MFS general substrate transporter"/>
    <property type="match status" value="1"/>
</dbReference>
<feature type="transmembrane region" description="Helical" evidence="22">
    <location>
        <begin position="280"/>
        <end position="307"/>
    </location>
</feature>
<feature type="transmembrane region" description="Helical" evidence="22">
    <location>
        <begin position="194"/>
        <end position="216"/>
    </location>
</feature>
<dbReference type="PANTHER" id="PTHR23507:SF2">
    <property type="entry name" value="PROTON-COUPLED FOLATE TRANSPORTER"/>
    <property type="match status" value="1"/>
</dbReference>
<feature type="transmembrane region" description="Helical" evidence="22">
    <location>
        <begin position="154"/>
        <end position="182"/>
    </location>
</feature>
<evidence type="ECO:0000256" key="1">
    <source>
        <dbReference type="ARBA" id="ARBA00004337"/>
    </source>
</evidence>
<dbReference type="AlphaFoldDB" id="A0A9Q1HK07"/>